<keyword evidence="3" id="KW-1185">Reference proteome</keyword>
<dbReference type="KEGG" id="mhey:H2LOC_014760"/>
<feature type="transmembrane region" description="Helical" evidence="1">
    <location>
        <begin position="30"/>
        <end position="51"/>
    </location>
</feature>
<evidence type="ECO:0000313" key="3">
    <source>
        <dbReference type="Proteomes" id="UP000309061"/>
    </source>
</evidence>
<evidence type="ECO:0000256" key="1">
    <source>
        <dbReference type="SAM" id="Phobius"/>
    </source>
</evidence>
<organism evidence="2 3">
    <name type="scientific">Methylocystis heyeri</name>
    <dbReference type="NCBI Taxonomy" id="391905"/>
    <lineage>
        <taxon>Bacteria</taxon>
        <taxon>Pseudomonadati</taxon>
        <taxon>Pseudomonadota</taxon>
        <taxon>Alphaproteobacteria</taxon>
        <taxon>Hyphomicrobiales</taxon>
        <taxon>Methylocystaceae</taxon>
        <taxon>Methylocystis</taxon>
    </lineage>
</organism>
<keyword evidence="1" id="KW-0472">Membrane</keyword>
<evidence type="ECO:0008006" key="4">
    <source>
        <dbReference type="Google" id="ProtNLM"/>
    </source>
</evidence>
<sequence>MAIKLPGSWAESTPKALYDIIALEGGQKKLPASVPLMGGFLLAYVVAQALVHSVHDHGVIGSLGFGIGSAALVGGLTAGALVSYKRRELIVQTVTALAATGVAIAISSILLHFLFAVALPPPLPTQRLVGFLLFPIAIWNVFAFAWIYRHAAIRTIPAFAFAVAIVIIIYFIMATLIH</sequence>
<protein>
    <recommendedName>
        <fullName evidence="4">Yip1 domain-containing protein</fullName>
    </recommendedName>
</protein>
<dbReference type="Proteomes" id="UP000309061">
    <property type="component" value="Chromosome"/>
</dbReference>
<proteinExistence type="predicted"/>
<dbReference type="EMBL" id="CP046052">
    <property type="protein sequence ID" value="QGM46853.1"/>
    <property type="molecule type" value="Genomic_DNA"/>
</dbReference>
<name>A0A6B8KJU2_9HYPH</name>
<feature type="transmembrane region" description="Helical" evidence="1">
    <location>
        <begin position="128"/>
        <end position="148"/>
    </location>
</feature>
<feature type="transmembrane region" description="Helical" evidence="1">
    <location>
        <begin position="63"/>
        <end position="82"/>
    </location>
</feature>
<reference evidence="2 3" key="1">
    <citation type="submission" date="2019-11" db="EMBL/GenBank/DDBJ databases">
        <title>The genome sequence of Methylocystis heyeri.</title>
        <authorList>
            <person name="Oshkin I.Y."/>
            <person name="Miroshnikov K."/>
            <person name="Dedysh S.N."/>
        </authorList>
    </citation>
    <scope>NUCLEOTIDE SEQUENCE [LARGE SCALE GENOMIC DNA]</scope>
    <source>
        <strain evidence="2 3">H2</strain>
    </source>
</reference>
<keyword evidence="1" id="KW-1133">Transmembrane helix</keyword>
<dbReference type="AlphaFoldDB" id="A0A6B8KJU2"/>
<keyword evidence="1" id="KW-0812">Transmembrane</keyword>
<dbReference type="OrthoDB" id="8455266at2"/>
<accession>A0A6B8KJU2</accession>
<feature type="transmembrane region" description="Helical" evidence="1">
    <location>
        <begin position="94"/>
        <end position="116"/>
    </location>
</feature>
<evidence type="ECO:0000313" key="2">
    <source>
        <dbReference type="EMBL" id="QGM46853.1"/>
    </source>
</evidence>
<gene>
    <name evidence="2" type="ORF">H2LOC_014760</name>
</gene>
<feature type="transmembrane region" description="Helical" evidence="1">
    <location>
        <begin position="155"/>
        <end position="177"/>
    </location>
</feature>
<dbReference type="RefSeq" id="WP_136497743.1">
    <property type="nucleotide sequence ID" value="NZ_CP046052.1"/>
</dbReference>